<protein>
    <recommendedName>
        <fullName evidence="3">UDP-glucuronosyltransferase</fullName>
    </recommendedName>
</protein>
<evidence type="ECO:0000313" key="1">
    <source>
        <dbReference type="EMBL" id="CAL4128403.1"/>
    </source>
</evidence>
<dbReference type="AlphaFoldDB" id="A0AAV2RJL6"/>
<accession>A0AAV2RJL6</accession>
<dbReference type="EMBL" id="CAXKWB010025602">
    <property type="protein sequence ID" value="CAL4128403.1"/>
    <property type="molecule type" value="Genomic_DNA"/>
</dbReference>
<evidence type="ECO:0008006" key="3">
    <source>
        <dbReference type="Google" id="ProtNLM"/>
    </source>
</evidence>
<sequence>MSRGVPGIREVIVNVTDLASVILDPFKYGRFSTYPLVDRWAPLCLEAMEQKEIQDLRKEQFDIVILSIVHSECLLAIVHEMKIPYIWATVSGFMANMHSELAGSPHFQSFSPNLLSGAVADSKGLPFYHRFVGALADLYTMHVFHIGVK</sequence>
<proteinExistence type="predicted"/>
<evidence type="ECO:0000313" key="2">
    <source>
        <dbReference type="Proteomes" id="UP001497623"/>
    </source>
</evidence>
<feature type="non-terminal residue" evidence="1">
    <location>
        <position position="149"/>
    </location>
</feature>
<keyword evidence="2" id="KW-1185">Reference proteome</keyword>
<organism evidence="1 2">
    <name type="scientific">Meganyctiphanes norvegica</name>
    <name type="common">Northern krill</name>
    <name type="synonym">Thysanopoda norvegica</name>
    <dbReference type="NCBI Taxonomy" id="48144"/>
    <lineage>
        <taxon>Eukaryota</taxon>
        <taxon>Metazoa</taxon>
        <taxon>Ecdysozoa</taxon>
        <taxon>Arthropoda</taxon>
        <taxon>Crustacea</taxon>
        <taxon>Multicrustacea</taxon>
        <taxon>Malacostraca</taxon>
        <taxon>Eumalacostraca</taxon>
        <taxon>Eucarida</taxon>
        <taxon>Euphausiacea</taxon>
        <taxon>Euphausiidae</taxon>
        <taxon>Meganyctiphanes</taxon>
    </lineage>
</organism>
<reference evidence="1 2" key="1">
    <citation type="submission" date="2024-05" db="EMBL/GenBank/DDBJ databases">
        <authorList>
            <person name="Wallberg A."/>
        </authorList>
    </citation>
    <scope>NUCLEOTIDE SEQUENCE [LARGE SCALE GENOMIC DNA]</scope>
</reference>
<gene>
    <name evidence="1" type="ORF">MNOR_LOCUS26079</name>
</gene>
<dbReference type="SUPFAM" id="SSF53756">
    <property type="entry name" value="UDP-Glycosyltransferase/glycogen phosphorylase"/>
    <property type="match status" value="1"/>
</dbReference>
<comment type="caution">
    <text evidence="1">The sequence shown here is derived from an EMBL/GenBank/DDBJ whole genome shotgun (WGS) entry which is preliminary data.</text>
</comment>
<dbReference type="Proteomes" id="UP001497623">
    <property type="component" value="Unassembled WGS sequence"/>
</dbReference>
<name>A0AAV2RJL6_MEGNR</name>